<protein>
    <recommendedName>
        <fullName evidence="2">B box-type domain-containing protein</fullName>
    </recommendedName>
</protein>
<keyword evidence="4" id="KW-1185">Reference proteome</keyword>
<organism evidence="3 4">
    <name type="scientific">Dreissena polymorpha</name>
    <name type="common">Zebra mussel</name>
    <name type="synonym">Mytilus polymorpha</name>
    <dbReference type="NCBI Taxonomy" id="45954"/>
    <lineage>
        <taxon>Eukaryota</taxon>
        <taxon>Metazoa</taxon>
        <taxon>Spiralia</taxon>
        <taxon>Lophotrochozoa</taxon>
        <taxon>Mollusca</taxon>
        <taxon>Bivalvia</taxon>
        <taxon>Autobranchia</taxon>
        <taxon>Heteroconchia</taxon>
        <taxon>Euheterodonta</taxon>
        <taxon>Imparidentia</taxon>
        <taxon>Neoheterodontei</taxon>
        <taxon>Myida</taxon>
        <taxon>Dreissenoidea</taxon>
        <taxon>Dreissenidae</taxon>
        <taxon>Dreissena</taxon>
    </lineage>
</organism>
<dbReference type="GO" id="GO:0005654">
    <property type="term" value="C:nucleoplasm"/>
    <property type="evidence" value="ECO:0007669"/>
    <property type="project" value="TreeGrafter"/>
</dbReference>
<comment type="caution">
    <text evidence="3">The sequence shown here is derived from an EMBL/GenBank/DDBJ whole genome shotgun (WGS) entry which is preliminary data.</text>
</comment>
<reference evidence="3" key="1">
    <citation type="journal article" date="2019" name="bioRxiv">
        <title>The Genome of the Zebra Mussel, Dreissena polymorpha: A Resource for Invasive Species Research.</title>
        <authorList>
            <person name="McCartney M.A."/>
            <person name="Auch B."/>
            <person name="Kono T."/>
            <person name="Mallez S."/>
            <person name="Zhang Y."/>
            <person name="Obille A."/>
            <person name="Becker A."/>
            <person name="Abrahante J.E."/>
            <person name="Garbe J."/>
            <person name="Badalamenti J.P."/>
            <person name="Herman A."/>
            <person name="Mangelson H."/>
            <person name="Liachko I."/>
            <person name="Sullivan S."/>
            <person name="Sone E.D."/>
            <person name="Koren S."/>
            <person name="Silverstein K.A.T."/>
            <person name="Beckman K.B."/>
            <person name="Gohl D.M."/>
        </authorList>
    </citation>
    <scope>NUCLEOTIDE SEQUENCE</scope>
    <source>
        <strain evidence="3">Duluth1</strain>
        <tissue evidence="3">Whole animal</tissue>
    </source>
</reference>
<sequence length="240" mass="27279">MATGRESNRDNAGDFIGECFVTQFCETCMKDNVSNIAMFFCNECNQFLCDACKNPHTVYKHGKHDIVNIQDSKSVPVRVDMKGMDICPEHGKEVEFFCQDHSKLCCSKCVLIHRKCDQVDEIASASGQERPQLQALHQSMIKLQSEADAIIADCKQSKTGLNESIAKISSEVDKMRDRIIQMFEEAKNKLITDVKQLKKTEVKRIRIKREASVKVKEEMYKVLPICCAVLEHGTTSQQYM</sequence>
<evidence type="ECO:0000313" key="3">
    <source>
        <dbReference type="EMBL" id="KAH3807835.1"/>
    </source>
</evidence>
<dbReference type="AlphaFoldDB" id="A0A9D4FZC5"/>
<dbReference type="SUPFAM" id="SSF57845">
    <property type="entry name" value="B-box zinc-binding domain"/>
    <property type="match status" value="1"/>
</dbReference>
<dbReference type="Proteomes" id="UP000828390">
    <property type="component" value="Unassembled WGS sequence"/>
</dbReference>
<evidence type="ECO:0000313" key="4">
    <source>
        <dbReference type="Proteomes" id="UP000828390"/>
    </source>
</evidence>
<name>A0A9D4FZC5_DREPO</name>
<dbReference type="InterPro" id="IPR000315">
    <property type="entry name" value="Znf_B-box"/>
</dbReference>
<dbReference type="PANTHER" id="PTHR25462:SF296">
    <property type="entry name" value="MEIOTIC P26, ISOFORM F"/>
    <property type="match status" value="1"/>
</dbReference>
<dbReference type="GO" id="GO:0061630">
    <property type="term" value="F:ubiquitin protein ligase activity"/>
    <property type="evidence" value="ECO:0007669"/>
    <property type="project" value="TreeGrafter"/>
</dbReference>
<keyword evidence="1" id="KW-0479">Metal-binding</keyword>
<dbReference type="GO" id="GO:0008270">
    <property type="term" value="F:zinc ion binding"/>
    <property type="evidence" value="ECO:0007669"/>
    <property type="project" value="UniProtKB-KW"/>
</dbReference>
<proteinExistence type="predicted"/>
<keyword evidence="1" id="KW-0862">Zinc</keyword>
<keyword evidence="1" id="KW-0863">Zinc-finger</keyword>
<evidence type="ECO:0000256" key="1">
    <source>
        <dbReference type="PROSITE-ProRule" id="PRU00024"/>
    </source>
</evidence>
<evidence type="ECO:0000259" key="2">
    <source>
        <dbReference type="PROSITE" id="PS50119"/>
    </source>
</evidence>
<feature type="domain" description="B box-type" evidence="2">
    <location>
        <begin position="24"/>
        <end position="69"/>
    </location>
</feature>
<dbReference type="EMBL" id="JAIWYP010000006">
    <property type="protein sequence ID" value="KAH3807835.1"/>
    <property type="molecule type" value="Genomic_DNA"/>
</dbReference>
<reference evidence="3" key="2">
    <citation type="submission" date="2020-11" db="EMBL/GenBank/DDBJ databases">
        <authorList>
            <person name="McCartney M.A."/>
            <person name="Auch B."/>
            <person name="Kono T."/>
            <person name="Mallez S."/>
            <person name="Becker A."/>
            <person name="Gohl D.M."/>
            <person name="Silverstein K.A.T."/>
            <person name="Koren S."/>
            <person name="Bechman K.B."/>
            <person name="Herman A."/>
            <person name="Abrahante J.E."/>
            <person name="Garbe J."/>
        </authorList>
    </citation>
    <scope>NUCLEOTIDE SEQUENCE</scope>
    <source>
        <strain evidence="3">Duluth1</strain>
        <tissue evidence="3">Whole animal</tissue>
    </source>
</reference>
<dbReference type="InterPro" id="IPR047153">
    <property type="entry name" value="TRIM45/56/19-like"/>
</dbReference>
<dbReference type="PROSITE" id="PS50119">
    <property type="entry name" value="ZF_BBOX"/>
    <property type="match status" value="1"/>
</dbReference>
<dbReference type="Gene3D" id="3.30.160.60">
    <property type="entry name" value="Classic Zinc Finger"/>
    <property type="match status" value="1"/>
</dbReference>
<gene>
    <name evidence="3" type="ORF">DPMN_136183</name>
</gene>
<dbReference type="CDD" id="cd19776">
    <property type="entry name" value="Bbox2_TRIM25_C-IV"/>
    <property type="match status" value="1"/>
</dbReference>
<dbReference type="Pfam" id="PF00643">
    <property type="entry name" value="zf-B_box"/>
    <property type="match status" value="2"/>
</dbReference>
<accession>A0A9D4FZC5</accession>
<dbReference type="PANTHER" id="PTHR25462">
    <property type="entry name" value="BONUS, ISOFORM C-RELATED"/>
    <property type="match status" value="1"/>
</dbReference>